<feature type="domain" description="Immunity protein 35" evidence="2">
    <location>
        <begin position="6"/>
        <end position="84"/>
    </location>
</feature>
<organism evidence="3 4">
    <name type="scientific">Actinoallomurus iriomotensis</name>
    <dbReference type="NCBI Taxonomy" id="478107"/>
    <lineage>
        <taxon>Bacteria</taxon>
        <taxon>Bacillati</taxon>
        <taxon>Actinomycetota</taxon>
        <taxon>Actinomycetes</taxon>
        <taxon>Streptosporangiales</taxon>
        <taxon>Thermomonosporaceae</taxon>
        <taxon>Actinoallomurus</taxon>
    </lineage>
</organism>
<protein>
    <recommendedName>
        <fullName evidence="2">Immunity protein 35 domain-containing protein</fullName>
    </recommendedName>
</protein>
<evidence type="ECO:0000313" key="4">
    <source>
        <dbReference type="Proteomes" id="UP001165074"/>
    </source>
</evidence>
<feature type="region of interest" description="Disordered" evidence="1">
    <location>
        <begin position="185"/>
        <end position="210"/>
    </location>
</feature>
<name>A0A9W6SA28_9ACTN</name>
<gene>
    <name evidence="3" type="ORF">Airi02_080530</name>
</gene>
<comment type="caution">
    <text evidence="3">The sequence shown here is derived from an EMBL/GenBank/DDBJ whole genome shotgun (WGS) entry which is preliminary data.</text>
</comment>
<evidence type="ECO:0000256" key="1">
    <source>
        <dbReference type="SAM" id="MobiDB-lite"/>
    </source>
</evidence>
<evidence type="ECO:0000313" key="3">
    <source>
        <dbReference type="EMBL" id="GLY90124.1"/>
    </source>
</evidence>
<sequence>MIDRDRAVRLVEEVLRAEEREFAERGRPVTLAIDKVTEHRLGWIIASQSESYLRSGNAGDMLAGGGPYLVDRHDGSIHHIPITDYVGGLWEEDYEQRVKPTGAAEADPHRGIPFATEIREALEHEGRVAAIRLLRRCAPSVNMAEANDYVAAIAAGERPSAGLIELVRPPSRFSGRLGITTIAGPLLSPAESPEPPFGHRNTSGGAGNRS</sequence>
<evidence type="ECO:0000259" key="2">
    <source>
        <dbReference type="Pfam" id="PF15567"/>
    </source>
</evidence>
<dbReference type="AlphaFoldDB" id="A0A9W6SA28"/>
<keyword evidence="4" id="KW-1185">Reference proteome</keyword>
<dbReference type="Pfam" id="PF15567">
    <property type="entry name" value="Imm35"/>
    <property type="match status" value="1"/>
</dbReference>
<dbReference type="EMBL" id="BSTK01000015">
    <property type="protein sequence ID" value="GLY90124.1"/>
    <property type="molecule type" value="Genomic_DNA"/>
</dbReference>
<reference evidence="3" key="1">
    <citation type="submission" date="2023-03" db="EMBL/GenBank/DDBJ databases">
        <title>Actinoallomurus iriomotensis NBRC 103684.</title>
        <authorList>
            <person name="Ichikawa N."/>
            <person name="Sato H."/>
            <person name="Tonouchi N."/>
        </authorList>
    </citation>
    <scope>NUCLEOTIDE SEQUENCE</scope>
    <source>
        <strain evidence="3">NBRC 103684</strain>
    </source>
</reference>
<dbReference type="Proteomes" id="UP001165074">
    <property type="component" value="Unassembled WGS sequence"/>
</dbReference>
<accession>A0A9W6SA28</accession>
<dbReference type="InterPro" id="IPR029082">
    <property type="entry name" value="Imm35"/>
</dbReference>
<proteinExistence type="predicted"/>